<sequence>MKSIVATLLVLALVLTSAGALLTTVDAQEWLPVVVLAALAYLGTFTLYRRVRDRWAERYADRRD</sequence>
<name>A0A0A6YCY7_KOCRO</name>
<gene>
    <name evidence="2" type="ORF">GY22_04060</name>
</gene>
<feature type="transmembrane region" description="Helical" evidence="1">
    <location>
        <begin position="30"/>
        <end position="48"/>
    </location>
</feature>
<keyword evidence="1" id="KW-0812">Transmembrane</keyword>
<dbReference type="AlphaFoldDB" id="A0A0A6YCY7"/>
<keyword evidence="3" id="KW-1185">Reference proteome</keyword>
<dbReference type="EMBL" id="JSUH01000003">
    <property type="protein sequence ID" value="KHD98257.1"/>
    <property type="molecule type" value="Genomic_DNA"/>
</dbReference>
<evidence type="ECO:0000256" key="1">
    <source>
        <dbReference type="SAM" id="Phobius"/>
    </source>
</evidence>
<evidence type="ECO:0000313" key="2">
    <source>
        <dbReference type="EMBL" id="KHD98257.1"/>
    </source>
</evidence>
<keyword evidence="1" id="KW-1133">Transmembrane helix</keyword>
<dbReference type="RefSeq" id="WP_017831825.1">
    <property type="nucleotide sequence ID" value="NZ_JSUH01000003.1"/>
</dbReference>
<dbReference type="GeneID" id="64346705"/>
<dbReference type="Proteomes" id="UP000030466">
    <property type="component" value="Unassembled WGS sequence"/>
</dbReference>
<keyword evidence="1" id="KW-0472">Membrane</keyword>
<evidence type="ECO:0000313" key="3">
    <source>
        <dbReference type="Proteomes" id="UP000030466"/>
    </source>
</evidence>
<accession>A0A0A6YCY7</accession>
<organism evidence="2 3">
    <name type="scientific">Kocuria rosea subsp. polaris</name>
    <dbReference type="NCBI Taxonomy" id="136273"/>
    <lineage>
        <taxon>Bacteria</taxon>
        <taxon>Bacillati</taxon>
        <taxon>Actinomycetota</taxon>
        <taxon>Actinomycetes</taxon>
        <taxon>Micrococcales</taxon>
        <taxon>Micrococcaceae</taxon>
        <taxon>Kocuria</taxon>
    </lineage>
</organism>
<protein>
    <submittedName>
        <fullName evidence="2">Uncharacterized protein</fullName>
    </submittedName>
</protein>
<comment type="caution">
    <text evidence="2">The sequence shown here is derived from an EMBL/GenBank/DDBJ whole genome shotgun (WGS) entry which is preliminary data.</text>
</comment>
<proteinExistence type="predicted"/>
<reference evidence="2 3" key="1">
    <citation type="journal article" date="2003" name="Int. J. Syst. Evol. Microbiol.">
        <title>Kocuria polaris sp. nov., an orange-pigmented psychrophilic bacterium isolated from an Antarctic cyanobacterial mat sample.</title>
        <authorList>
            <person name="Reddy G.S."/>
            <person name="Prakash J.S."/>
            <person name="Prabahar V."/>
            <person name="Matsumoto G.I."/>
            <person name="Stackebrandt E."/>
            <person name="Shivaji S."/>
        </authorList>
    </citation>
    <scope>NUCLEOTIDE SEQUENCE [LARGE SCALE GENOMIC DNA]</scope>
    <source>
        <strain evidence="2 3">CMS 76or</strain>
    </source>
</reference>